<accession>A0A2H3EWB7</accession>
<dbReference type="AlphaFoldDB" id="A0A2H3EWB7"/>
<organism evidence="2 3">
    <name type="scientific">Armillaria gallica</name>
    <name type="common">Bulbous honey fungus</name>
    <name type="synonym">Armillaria bulbosa</name>
    <dbReference type="NCBI Taxonomy" id="47427"/>
    <lineage>
        <taxon>Eukaryota</taxon>
        <taxon>Fungi</taxon>
        <taxon>Dikarya</taxon>
        <taxon>Basidiomycota</taxon>
        <taxon>Agaricomycotina</taxon>
        <taxon>Agaricomycetes</taxon>
        <taxon>Agaricomycetidae</taxon>
        <taxon>Agaricales</taxon>
        <taxon>Marasmiineae</taxon>
        <taxon>Physalacriaceae</taxon>
        <taxon>Armillaria</taxon>
    </lineage>
</organism>
<feature type="region of interest" description="Disordered" evidence="1">
    <location>
        <begin position="595"/>
        <end position="630"/>
    </location>
</feature>
<proteinExistence type="predicted"/>
<gene>
    <name evidence="2" type="ORF">ARMGADRAFT_1096973</name>
</gene>
<evidence type="ECO:0000313" key="3">
    <source>
        <dbReference type="Proteomes" id="UP000217790"/>
    </source>
</evidence>
<evidence type="ECO:0000256" key="1">
    <source>
        <dbReference type="SAM" id="MobiDB-lite"/>
    </source>
</evidence>
<feature type="compositionally biased region" description="Basic and acidic residues" evidence="1">
    <location>
        <begin position="110"/>
        <end position="130"/>
    </location>
</feature>
<protein>
    <recommendedName>
        <fullName evidence="4">DUF659 domain-containing protein</fullName>
    </recommendedName>
</protein>
<evidence type="ECO:0000313" key="2">
    <source>
        <dbReference type="EMBL" id="PBL04598.1"/>
    </source>
</evidence>
<feature type="compositionally biased region" description="Acidic residues" evidence="1">
    <location>
        <begin position="611"/>
        <end position="621"/>
    </location>
</feature>
<evidence type="ECO:0008006" key="4">
    <source>
        <dbReference type="Google" id="ProtNLM"/>
    </source>
</evidence>
<dbReference type="EMBL" id="KZ293644">
    <property type="protein sequence ID" value="PBL04598.1"/>
    <property type="molecule type" value="Genomic_DNA"/>
</dbReference>
<keyword evidence="3" id="KW-1185">Reference proteome</keyword>
<reference evidence="3" key="1">
    <citation type="journal article" date="2017" name="Nat. Ecol. Evol.">
        <title>Genome expansion and lineage-specific genetic innovations in the forest pathogenic fungi Armillaria.</title>
        <authorList>
            <person name="Sipos G."/>
            <person name="Prasanna A.N."/>
            <person name="Walter M.C."/>
            <person name="O'Connor E."/>
            <person name="Balint B."/>
            <person name="Krizsan K."/>
            <person name="Kiss B."/>
            <person name="Hess J."/>
            <person name="Varga T."/>
            <person name="Slot J."/>
            <person name="Riley R."/>
            <person name="Boka B."/>
            <person name="Rigling D."/>
            <person name="Barry K."/>
            <person name="Lee J."/>
            <person name="Mihaltcheva S."/>
            <person name="LaButti K."/>
            <person name="Lipzen A."/>
            <person name="Waldron R."/>
            <person name="Moloney N.M."/>
            <person name="Sperisen C."/>
            <person name="Kredics L."/>
            <person name="Vagvoelgyi C."/>
            <person name="Patrignani A."/>
            <person name="Fitzpatrick D."/>
            <person name="Nagy I."/>
            <person name="Doyle S."/>
            <person name="Anderson J.B."/>
            <person name="Grigoriev I.V."/>
            <person name="Gueldener U."/>
            <person name="Muensterkoetter M."/>
            <person name="Nagy L.G."/>
        </authorList>
    </citation>
    <scope>NUCLEOTIDE SEQUENCE [LARGE SCALE GENOMIC DNA]</scope>
    <source>
        <strain evidence="3">Ar21-2</strain>
    </source>
</reference>
<dbReference type="OrthoDB" id="3236755at2759"/>
<dbReference type="InParanoid" id="A0A2H3EWB7"/>
<feature type="region of interest" description="Disordered" evidence="1">
    <location>
        <begin position="47"/>
        <end position="80"/>
    </location>
</feature>
<feature type="compositionally biased region" description="Polar residues" evidence="1">
    <location>
        <begin position="54"/>
        <end position="68"/>
    </location>
</feature>
<sequence>MLNNILDHADMVSKSLPFSALVPDPPTILASIPHLALDSDLNLDRKPTRKHTLKTSTSFNTKHTTSLKHTPALTDPDAPKTKLDQYMDQLVPTGVGLSSASATSLRLKRKRDDDSEEDSKTDNTDFHFDDITIPAKQKNEHGKDVGGHPKDELIGKLTVQCYKHYKSGLKPDVKGYRCVTPGCLKTSKQVTETLNSADEDKGMNLVEKMYLQSTKKGREAKNRLLDLKLVILFCAGSLPTNLALQWYWKDLWALADPKYPLPSHDQIENKLIPAEQASINEIQLKALRNEWNLTISFDGGMTTGREAFWTINVSDMRCNVYLLEGKEATGVSHTAAWIKDFAMSVIDRDIIQIDFFALCCTPAIQKVIEQGKADFSKFSEYFGAPSKSNGIQSIKALSFQSNLGQLISVRKPGTKALACLESNDANAGDTYLFWHAMIEDDNYFPEDVCDELLDIIHHRHNNLLVEGGTYYSPLFLAAAYLNPANLCSDIFKPEAQPSRDQSLHGIWYPTLHKSVGTFLEKLAAEEIRSGARSEFNKWAGRGTEFKANLTSHPDGQLLLHIAIKVSQYYANQHNAQIHEEKEEKAANVKFSGIQMEASHQNSDKSSAVEDPANDEAVDEWLDNPLEPAPP</sequence>
<name>A0A2H3EWB7_ARMGA</name>
<feature type="region of interest" description="Disordered" evidence="1">
    <location>
        <begin position="98"/>
        <end position="130"/>
    </location>
</feature>
<dbReference type="Proteomes" id="UP000217790">
    <property type="component" value="Unassembled WGS sequence"/>
</dbReference>